<dbReference type="RefSeq" id="WP_131331417.1">
    <property type="nucleotide sequence ID" value="NZ_CP044016.1"/>
</dbReference>
<name>A0A5P2G3P9_9BACT</name>
<evidence type="ECO:0000256" key="1">
    <source>
        <dbReference type="SAM" id="SignalP"/>
    </source>
</evidence>
<feature type="signal peptide" evidence="1">
    <location>
        <begin position="1"/>
        <end position="22"/>
    </location>
</feature>
<evidence type="ECO:0008006" key="4">
    <source>
        <dbReference type="Google" id="ProtNLM"/>
    </source>
</evidence>
<evidence type="ECO:0000313" key="3">
    <source>
        <dbReference type="Proteomes" id="UP000292424"/>
    </source>
</evidence>
<evidence type="ECO:0000313" key="2">
    <source>
        <dbReference type="EMBL" id="QES90436.1"/>
    </source>
</evidence>
<dbReference type="AlphaFoldDB" id="A0A5P2G3P9"/>
<feature type="chain" id="PRO_5024283208" description="DUF3300 domain-containing protein" evidence="1">
    <location>
        <begin position="23"/>
        <end position="185"/>
    </location>
</feature>
<dbReference type="OrthoDB" id="799522at2"/>
<proteinExistence type="predicted"/>
<organism evidence="2 3">
    <name type="scientific">Rhizosphaericola mali</name>
    <dbReference type="NCBI Taxonomy" id="2545455"/>
    <lineage>
        <taxon>Bacteria</taxon>
        <taxon>Pseudomonadati</taxon>
        <taxon>Bacteroidota</taxon>
        <taxon>Chitinophagia</taxon>
        <taxon>Chitinophagales</taxon>
        <taxon>Chitinophagaceae</taxon>
        <taxon>Rhizosphaericola</taxon>
    </lineage>
</organism>
<dbReference type="EMBL" id="CP044016">
    <property type="protein sequence ID" value="QES90436.1"/>
    <property type="molecule type" value="Genomic_DNA"/>
</dbReference>
<keyword evidence="3" id="KW-1185">Reference proteome</keyword>
<keyword evidence="1" id="KW-0732">Signal</keyword>
<dbReference type="KEGG" id="arac:E0W69_017835"/>
<dbReference type="Proteomes" id="UP000292424">
    <property type="component" value="Chromosome"/>
</dbReference>
<gene>
    <name evidence="2" type="ORF">E0W69_017835</name>
</gene>
<protein>
    <recommendedName>
        <fullName evidence="4">DUF3300 domain-containing protein</fullName>
    </recommendedName>
</protein>
<reference evidence="2 3" key="1">
    <citation type="submission" date="2019-09" db="EMBL/GenBank/DDBJ databases">
        <title>Complete genome sequence of Arachidicoccus sp. B3-10 isolated from apple orchard soil.</title>
        <authorList>
            <person name="Kim H.S."/>
            <person name="Han K.-I."/>
            <person name="Suh M.K."/>
            <person name="Lee K.C."/>
            <person name="Eom M.K."/>
            <person name="Kim J.-S."/>
            <person name="Kang S.W."/>
            <person name="Sin Y."/>
            <person name="Lee J.-S."/>
        </authorList>
    </citation>
    <scope>NUCLEOTIDE SEQUENCE [LARGE SCALE GENOMIC DNA]</scope>
    <source>
        <strain evidence="2 3">B3-10</strain>
    </source>
</reference>
<accession>A0A5P2G3P9</accession>
<sequence>MKKLMYTLALGLGIFSINTSKAQVSFGISIGSPVYMAPQPMMAPAPTWIPGGNPAAYYYFPDINCYFDASINQYIYFNQNRWMYSRGIPPMYSGYNFGRGRMVPMNYNQFRGRGIPMYGGGRQIYGGGRPMVGGPRGGYMNGGPRGGGFGRGNYGGGNFGGGDFRGNHGGGDMRGHGGGHDGWRR</sequence>